<organism evidence="2 3">
    <name type="scientific">Streptomyces melanogenes</name>
    <dbReference type="NCBI Taxonomy" id="67326"/>
    <lineage>
        <taxon>Bacteria</taxon>
        <taxon>Bacillati</taxon>
        <taxon>Actinomycetota</taxon>
        <taxon>Actinomycetes</taxon>
        <taxon>Kitasatosporales</taxon>
        <taxon>Streptomycetaceae</taxon>
        <taxon>Streptomyces</taxon>
    </lineage>
</organism>
<dbReference type="SUPFAM" id="SSF53328">
    <property type="entry name" value="Formyltransferase"/>
    <property type="match status" value="1"/>
</dbReference>
<dbReference type="Gene3D" id="3.40.50.12230">
    <property type="match status" value="1"/>
</dbReference>
<accession>A0ABZ1XDV2</accession>
<evidence type="ECO:0000313" key="2">
    <source>
        <dbReference type="EMBL" id="WUT81705.1"/>
    </source>
</evidence>
<dbReference type="Pfam" id="PF00551">
    <property type="entry name" value="Formyl_trans_N"/>
    <property type="match status" value="1"/>
</dbReference>
<gene>
    <name evidence="2" type="ORF">OG515_05515</name>
</gene>
<dbReference type="RefSeq" id="WP_329396240.1">
    <property type="nucleotide sequence ID" value="NZ_CP109019.1"/>
</dbReference>
<sequence>MGLHRARRGDPSLLLVTDRSAWGELVGRFARVSGAAVSHMLWEHGDPVARDPLGGWEGDWIIGFRADYVLSGRDLKRARRGALNFRPGPPDIRGVGMYEVALARSADTFGVTCHHMVERVDAGPIVEVERFPVAAGATGTALCEEAAARAYLQFLRLLPLVVNGAELPVSTEEWHGPLHTWAQLRRRAWPDALGVRSVQSMKG</sequence>
<protein>
    <submittedName>
        <fullName evidence="2">Formyltransferase family protein</fullName>
    </submittedName>
</protein>
<reference evidence="2" key="1">
    <citation type="submission" date="2022-10" db="EMBL/GenBank/DDBJ databases">
        <title>The complete genomes of actinobacterial strains from the NBC collection.</title>
        <authorList>
            <person name="Joergensen T.S."/>
            <person name="Alvarez Arevalo M."/>
            <person name="Sterndorff E.B."/>
            <person name="Faurdal D."/>
            <person name="Vuksanovic O."/>
            <person name="Mourched A.-S."/>
            <person name="Charusanti P."/>
            <person name="Shaw S."/>
            <person name="Blin K."/>
            <person name="Weber T."/>
        </authorList>
    </citation>
    <scope>NUCLEOTIDE SEQUENCE</scope>
    <source>
        <strain evidence="2">NBC_00668</strain>
    </source>
</reference>
<feature type="domain" description="Formyl transferase N-terminal" evidence="1">
    <location>
        <begin position="69"/>
        <end position="145"/>
    </location>
</feature>
<dbReference type="EMBL" id="CP109019">
    <property type="protein sequence ID" value="WUT81705.1"/>
    <property type="molecule type" value="Genomic_DNA"/>
</dbReference>
<proteinExistence type="predicted"/>
<dbReference type="InterPro" id="IPR036477">
    <property type="entry name" value="Formyl_transf_N_sf"/>
</dbReference>
<evidence type="ECO:0000313" key="3">
    <source>
        <dbReference type="Proteomes" id="UP001432060"/>
    </source>
</evidence>
<keyword evidence="3" id="KW-1185">Reference proteome</keyword>
<name>A0ABZ1XDV2_9ACTN</name>
<evidence type="ECO:0000259" key="1">
    <source>
        <dbReference type="Pfam" id="PF00551"/>
    </source>
</evidence>
<dbReference type="InterPro" id="IPR002376">
    <property type="entry name" value="Formyl_transf_N"/>
</dbReference>
<dbReference type="Proteomes" id="UP001432060">
    <property type="component" value="Chromosome"/>
</dbReference>